<dbReference type="EMBL" id="OZ035844">
    <property type="protein sequence ID" value="CAL1598125.1"/>
    <property type="molecule type" value="Genomic_DNA"/>
</dbReference>
<proteinExistence type="predicted"/>
<dbReference type="Proteomes" id="UP001497482">
    <property type="component" value="Chromosome 22"/>
</dbReference>
<feature type="domain" description="C2H2-type" evidence="3">
    <location>
        <begin position="144"/>
        <end position="171"/>
    </location>
</feature>
<keyword evidence="5" id="KW-1185">Reference proteome</keyword>
<keyword evidence="1" id="KW-0479">Metal-binding</keyword>
<keyword evidence="1" id="KW-0862">Zinc</keyword>
<evidence type="ECO:0000259" key="3">
    <source>
        <dbReference type="PROSITE" id="PS50157"/>
    </source>
</evidence>
<dbReference type="AlphaFoldDB" id="A0AAV2LD19"/>
<name>A0AAV2LD19_KNICA</name>
<dbReference type="GO" id="GO:0008270">
    <property type="term" value="F:zinc ion binding"/>
    <property type="evidence" value="ECO:0007669"/>
    <property type="project" value="UniProtKB-KW"/>
</dbReference>
<sequence>MPRRKQSNPQPVKLGALPLDPPLVVDPSCLVLDSDFLLSGELEFGDSEIMGLGKDSVTVFSLVEEDSSVPSDPSLSFCCCKRCGKLLPDALLSTGLHLGVSLDLSSDLYCLSCESIPPSPELSPKSSKRVQNQPDPSPSEPRLYSCALCPFTSRYSNHLTRHARIHQGRKPYQCEVMVQGTNQCLCDLSK</sequence>
<dbReference type="SUPFAM" id="SSF57667">
    <property type="entry name" value="beta-beta-alpha zinc fingers"/>
    <property type="match status" value="1"/>
</dbReference>
<evidence type="ECO:0000256" key="1">
    <source>
        <dbReference type="PROSITE-ProRule" id="PRU00042"/>
    </source>
</evidence>
<evidence type="ECO:0000313" key="4">
    <source>
        <dbReference type="EMBL" id="CAL1598125.1"/>
    </source>
</evidence>
<evidence type="ECO:0000313" key="5">
    <source>
        <dbReference type="Proteomes" id="UP001497482"/>
    </source>
</evidence>
<accession>A0AAV2LD19</accession>
<keyword evidence="1" id="KW-0863">Zinc-finger</keyword>
<dbReference type="Gene3D" id="3.30.160.60">
    <property type="entry name" value="Classic Zinc Finger"/>
    <property type="match status" value="1"/>
</dbReference>
<feature type="region of interest" description="Disordered" evidence="2">
    <location>
        <begin position="117"/>
        <end position="141"/>
    </location>
</feature>
<dbReference type="InterPro" id="IPR036236">
    <property type="entry name" value="Znf_C2H2_sf"/>
</dbReference>
<dbReference type="PROSITE" id="PS50157">
    <property type="entry name" value="ZINC_FINGER_C2H2_2"/>
    <property type="match status" value="1"/>
</dbReference>
<gene>
    <name evidence="4" type="ORF">KC01_LOCUS26558</name>
</gene>
<organism evidence="4 5">
    <name type="scientific">Knipowitschia caucasica</name>
    <name type="common">Caucasian dwarf goby</name>
    <name type="synonym">Pomatoschistus caucasicus</name>
    <dbReference type="NCBI Taxonomy" id="637954"/>
    <lineage>
        <taxon>Eukaryota</taxon>
        <taxon>Metazoa</taxon>
        <taxon>Chordata</taxon>
        <taxon>Craniata</taxon>
        <taxon>Vertebrata</taxon>
        <taxon>Euteleostomi</taxon>
        <taxon>Actinopterygii</taxon>
        <taxon>Neopterygii</taxon>
        <taxon>Teleostei</taxon>
        <taxon>Neoteleostei</taxon>
        <taxon>Acanthomorphata</taxon>
        <taxon>Gobiaria</taxon>
        <taxon>Gobiiformes</taxon>
        <taxon>Gobioidei</taxon>
        <taxon>Gobiidae</taxon>
        <taxon>Gobiinae</taxon>
        <taxon>Knipowitschia</taxon>
    </lineage>
</organism>
<dbReference type="InterPro" id="IPR013087">
    <property type="entry name" value="Znf_C2H2_type"/>
</dbReference>
<protein>
    <recommendedName>
        <fullName evidence="3">C2H2-type domain-containing protein</fullName>
    </recommendedName>
</protein>
<reference evidence="4 5" key="1">
    <citation type="submission" date="2024-04" db="EMBL/GenBank/DDBJ databases">
        <authorList>
            <person name="Waldvogel A.-M."/>
            <person name="Schoenle A."/>
        </authorList>
    </citation>
    <scope>NUCLEOTIDE SEQUENCE [LARGE SCALE GENOMIC DNA]</scope>
</reference>
<evidence type="ECO:0000256" key="2">
    <source>
        <dbReference type="SAM" id="MobiDB-lite"/>
    </source>
</evidence>